<dbReference type="OrthoDB" id="6629448at2"/>
<dbReference type="GO" id="GO:0005737">
    <property type="term" value="C:cytoplasm"/>
    <property type="evidence" value="ECO:0007669"/>
    <property type="project" value="UniProtKB-SubCell"/>
</dbReference>
<comment type="similarity">
    <text evidence="5">Belongs to the SctL stator family.</text>
</comment>
<feature type="coiled-coil region" evidence="6">
    <location>
        <begin position="40"/>
        <end position="97"/>
    </location>
</feature>
<evidence type="ECO:0000256" key="4">
    <source>
        <dbReference type="ARBA" id="ARBA00022927"/>
    </source>
</evidence>
<dbReference type="RefSeq" id="WP_122316175.1">
    <property type="nucleotide sequence ID" value="NZ_RBRE01000045.1"/>
</dbReference>
<evidence type="ECO:0000256" key="3">
    <source>
        <dbReference type="ARBA" id="ARBA00022490"/>
    </source>
</evidence>
<accession>A0A3M4LWQ2</accession>
<name>A0A3M4LWQ2_PSECI</name>
<dbReference type="Gene3D" id="1.20.5.2950">
    <property type="match status" value="1"/>
</dbReference>
<evidence type="ECO:0000313" key="7">
    <source>
        <dbReference type="EMBL" id="RMQ45840.1"/>
    </source>
</evidence>
<keyword evidence="3" id="KW-0963">Cytoplasm</keyword>
<gene>
    <name evidence="7" type="ORF">ALQ04_02438</name>
</gene>
<dbReference type="AlphaFoldDB" id="A0A3M4LWQ2"/>
<dbReference type="GO" id="GO:0030254">
    <property type="term" value="P:protein secretion by the type III secretion system"/>
    <property type="evidence" value="ECO:0007669"/>
    <property type="project" value="InterPro"/>
</dbReference>
<dbReference type="InterPro" id="IPR009335">
    <property type="entry name" value="T3SS_HrpE/ATPase_suE"/>
</dbReference>
<comment type="subcellular location">
    <subcellularLocation>
        <location evidence="1">Cytoplasm</location>
    </subcellularLocation>
</comment>
<evidence type="ECO:0000313" key="8">
    <source>
        <dbReference type="Proteomes" id="UP000277236"/>
    </source>
</evidence>
<keyword evidence="2" id="KW-0813">Transport</keyword>
<dbReference type="Pfam" id="PF06188">
    <property type="entry name" value="HrpE"/>
    <property type="match status" value="1"/>
</dbReference>
<evidence type="ECO:0000256" key="1">
    <source>
        <dbReference type="ARBA" id="ARBA00004496"/>
    </source>
</evidence>
<comment type="caution">
    <text evidence="7">The sequence shown here is derived from an EMBL/GenBank/DDBJ whole genome shotgun (WGS) entry which is preliminary data.</text>
</comment>
<keyword evidence="6" id="KW-0175">Coiled coil</keyword>
<proteinExistence type="inferred from homology"/>
<dbReference type="NCBIfam" id="TIGR02499">
    <property type="entry name" value="HrpE_YscL_not"/>
    <property type="match status" value="1"/>
</dbReference>
<dbReference type="EMBL" id="RBRE01000045">
    <property type="protein sequence ID" value="RMQ45840.1"/>
    <property type="molecule type" value="Genomic_DNA"/>
</dbReference>
<dbReference type="InterPro" id="IPR012842">
    <property type="entry name" value="T3SS_SctL/SctL2"/>
</dbReference>
<evidence type="ECO:0000256" key="6">
    <source>
        <dbReference type="SAM" id="Coils"/>
    </source>
</evidence>
<reference evidence="7 8" key="1">
    <citation type="submission" date="2018-08" db="EMBL/GenBank/DDBJ databases">
        <title>Recombination of ecologically and evolutionarily significant loci maintains genetic cohesion in the Pseudomonas syringae species complex.</title>
        <authorList>
            <person name="Dillon M."/>
            <person name="Thakur S."/>
            <person name="Almeida R.N.D."/>
            <person name="Weir B.S."/>
            <person name="Guttman D.S."/>
        </authorList>
    </citation>
    <scope>NUCLEOTIDE SEQUENCE [LARGE SCALE GENOMIC DNA]</scope>
    <source>
        <strain evidence="7 8">ICMP 3353</strain>
    </source>
</reference>
<evidence type="ECO:0000256" key="2">
    <source>
        <dbReference type="ARBA" id="ARBA00022448"/>
    </source>
</evidence>
<protein>
    <submittedName>
        <fullName evidence="7">HrpE</fullName>
    </submittedName>
</protein>
<sequence>MLTSRSLTLINDRSTVNESLLRREVLEQCLLAEELLDDARARAQEILDQAHAEADDLRQRCEEETRAEVWVQAQSLLDDLREQREQSLATVVEAAQDLVQQALQIVLDELPDDKKVSAVLRQLTSASPNQESALVYCHPDQITLLAQCLEEHGQQGWTLRGDPNLAVDAISLRTEHGDFSLSWSVLQKHIWS</sequence>
<organism evidence="7 8">
    <name type="scientific">Pseudomonas cichorii</name>
    <dbReference type="NCBI Taxonomy" id="36746"/>
    <lineage>
        <taxon>Bacteria</taxon>
        <taxon>Pseudomonadati</taxon>
        <taxon>Pseudomonadota</taxon>
        <taxon>Gammaproteobacteria</taxon>
        <taxon>Pseudomonadales</taxon>
        <taxon>Pseudomonadaceae</taxon>
        <taxon>Pseudomonas</taxon>
    </lineage>
</organism>
<dbReference type="Proteomes" id="UP000277236">
    <property type="component" value="Unassembled WGS sequence"/>
</dbReference>
<evidence type="ECO:0000256" key="5">
    <source>
        <dbReference type="ARBA" id="ARBA00024335"/>
    </source>
</evidence>
<keyword evidence="4" id="KW-0653">Protein transport</keyword>